<dbReference type="SMART" id="SM00388">
    <property type="entry name" value="HisKA"/>
    <property type="match status" value="1"/>
</dbReference>
<dbReference type="PANTHER" id="PTHR43711">
    <property type="entry name" value="TWO-COMPONENT HISTIDINE KINASE"/>
    <property type="match status" value="1"/>
</dbReference>
<dbReference type="RefSeq" id="WP_353985615.1">
    <property type="nucleotide sequence ID" value="NZ_JBEWLY010000027.1"/>
</dbReference>
<dbReference type="GO" id="GO:0016301">
    <property type="term" value="F:kinase activity"/>
    <property type="evidence" value="ECO:0007669"/>
    <property type="project" value="UniProtKB-KW"/>
</dbReference>
<evidence type="ECO:0000259" key="7">
    <source>
        <dbReference type="PROSITE" id="PS50109"/>
    </source>
</evidence>
<dbReference type="InterPro" id="IPR003661">
    <property type="entry name" value="HisK_dim/P_dom"/>
</dbReference>
<reference evidence="8 9" key="1">
    <citation type="submission" date="2024-07" db="EMBL/GenBank/DDBJ databases">
        <title>Novosphingobium kalidii RD2P27.</title>
        <authorList>
            <person name="Sun J.-Q."/>
        </authorList>
    </citation>
    <scope>NUCLEOTIDE SEQUENCE [LARGE SCALE GENOMIC DNA]</scope>
    <source>
        <strain evidence="8 9">RD2P27</strain>
    </source>
</reference>
<evidence type="ECO:0000256" key="6">
    <source>
        <dbReference type="ARBA" id="ARBA00023012"/>
    </source>
</evidence>
<dbReference type="InterPro" id="IPR029016">
    <property type="entry name" value="GAF-like_dom_sf"/>
</dbReference>
<dbReference type="Pfam" id="PF00512">
    <property type="entry name" value="HisKA"/>
    <property type="match status" value="1"/>
</dbReference>
<dbReference type="SMART" id="SM00387">
    <property type="entry name" value="HATPase_c"/>
    <property type="match status" value="1"/>
</dbReference>
<evidence type="ECO:0000313" key="9">
    <source>
        <dbReference type="Proteomes" id="UP001548713"/>
    </source>
</evidence>
<dbReference type="EMBL" id="JBEWLY010000027">
    <property type="protein sequence ID" value="MET1757135.1"/>
    <property type="molecule type" value="Genomic_DNA"/>
</dbReference>
<organism evidence="8 9">
    <name type="scientific">Novosphingobium kalidii</name>
    <dbReference type="NCBI Taxonomy" id="3230299"/>
    <lineage>
        <taxon>Bacteria</taxon>
        <taxon>Pseudomonadati</taxon>
        <taxon>Pseudomonadota</taxon>
        <taxon>Alphaproteobacteria</taxon>
        <taxon>Sphingomonadales</taxon>
        <taxon>Sphingomonadaceae</taxon>
        <taxon>Novosphingobium</taxon>
    </lineage>
</organism>
<comment type="catalytic activity">
    <reaction evidence="1">
        <text>ATP + protein L-histidine = ADP + protein N-phospho-L-histidine.</text>
        <dbReference type="EC" id="2.7.13.3"/>
    </reaction>
</comment>
<keyword evidence="5 8" id="KW-0418">Kinase</keyword>
<dbReference type="SUPFAM" id="SSF55874">
    <property type="entry name" value="ATPase domain of HSP90 chaperone/DNA topoisomerase II/histidine kinase"/>
    <property type="match status" value="1"/>
</dbReference>
<evidence type="ECO:0000256" key="3">
    <source>
        <dbReference type="ARBA" id="ARBA00022553"/>
    </source>
</evidence>
<dbReference type="PROSITE" id="PS50109">
    <property type="entry name" value="HIS_KIN"/>
    <property type="match status" value="1"/>
</dbReference>
<dbReference type="CDD" id="cd00082">
    <property type="entry name" value="HisKA"/>
    <property type="match status" value="1"/>
</dbReference>
<dbReference type="SMART" id="SM00065">
    <property type="entry name" value="GAF"/>
    <property type="match status" value="1"/>
</dbReference>
<dbReference type="PANTHER" id="PTHR43711:SF1">
    <property type="entry name" value="HISTIDINE KINASE 1"/>
    <property type="match status" value="1"/>
</dbReference>
<keyword evidence="3" id="KW-0597">Phosphoprotein</keyword>
<dbReference type="Gene3D" id="3.30.565.10">
    <property type="entry name" value="Histidine kinase-like ATPase, C-terminal domain"/>
    <property type="match status" value="1"/>
</dbReference>
<dbReference type="Pfam" id="PF01590">
    <property type="entry name" value="GAF"/>
    <property type="match status" value="1"/>
</dbReference>
<evidence type="ECO:0000313" key="8">
    <source>
        <dbReference type="EMBL" id="MET1757135.1"/>
    </source>
</evidence>
<evidence type="ECO:0000256" key="1">
    <source>
        <dbReference type="ARBA" id="ARBA00000085"/>
    </source>
</evidence>
<dbReference type="InterPro" id="IPR003018">
    <property type="entry name" value="GAF"/>
</dbReference>
<dbReference type="InterPro" id="IPR036097">
    <property type="entry name" value="HisK_dim/P_sf"/>
</dbReference>
<dbReference type="InterPro" id="IPR004358">
    <property type="entry name" value="Sig_transdc_His_kin-like_C"/>
</dbReference>
<dbReference type="PRINTS" id="PR00344">
    <property type="entry name" value="BCTRLSENSOR"/>
</dbReference>
<dbReference type="Proteomes" id="UP001548713">
    <property type="component" value="Unassembled WGS sequence"/>
</dbReference>
<dbReference type="Pfam" id="PF02518">
    <property type="entry name" value="HATPase_c"/>
    <property type="match status" value="1"/>
</dbReference>
<dbReference type="InterPro" id="IPR036890">
    <property type="entry name" value="HATPase_C_sf"/>
</dbReference>
<keyword evidence="4" id="KW-0808">Transferase</keyword>
<feature type="domain" description="Histidine kinase" evidence="7">
    <location>
        <begin position="179"/>
        <end position="391"/>
    </location>
</feature>
<keyword evidence="6" id="KW-0902">Two-component regulatory system</keyword>
<keyword evidence="9" id="KW-1185">Reference proteome</keyword>
<gene>
    <name evidence="8" type="ORF">ABVV53_16965</name>
</gene>
<dbReference type="Gene3D" id="1.10.287.130">
    <property type="match status" value="1"/>
</dbReference>
<proteinExistence type="predicted"/>
<dbReference type="InterPro" id="IPR050736">
    <property type="entry name" value="Sensor_HK_Regulatory"/>
</dbReference>
<evidence type="ECO:0000256" key="4">
    <source>
        <dbReference type="ARBA" id="ARBA00022679"/>
    </source>
</evidence>
<name>A0ABV2D5K1_9SPHN</name>
<dbReference type="InterPro" id="IPR003594">
    <property type="entry name" value="HATPase_dom"/>
</dbReference>
<dbReference type="SUPFAM" id="SSF47384">
    <property type="entry name" value="Homodimeric domain of signal transducing histidine kinase"/>
    <property type="match status" value="1"/>
</dbReference>
<dbReference type="CDD" id="cd00075">
    <property type="entry name" value="HATPase"/>
    <property type="match status" value="1"/>
</dbReference>
<dbReference type="InterPro" id="IPR005467">
    <property type="entry name" value="His_kinase_dom"/>
</dbReference>
<evidence type="ECO:0000256" key="2">
    <source>
        <dbReference type="ARBA" id="ARBA00012438"/>
    </source>
</evidence>
<dbReference type="SUPFAM" id="SSF55781">
    <property type="entry name" value="GAF domain-like"/>
    <property type="match status" value="1"/>
</dbReference>
<protein>
    <recommendedName>
        <fullName evidence="2">histidine kinase</fullName>
        <ecNumber evidence="2">2.7.13.3</ecNumber>
    </recommendedName>
</protein>
<sequence length="392" mass="41882">MASGAGGVEAVQRIAVVPTILDTVCRLTGMGFAAIAHVSEEKWIACSVRDDIDFGLAAGGELKLETTICNEIRQCGEPVIISDVVDDEAYRDHHTPAMYGFRSYISMPIKLPDGSFFGTLCAIDPQPRDLARAEVQHTFRMFADLLGFHLNAADKLIRSERRLASEIEAGELREQFIAVLGHDLRNPLASVQAGIAMLSKAPQSESAPVILEQMQGSIDRMAKMINNILDFARGRLGGGLTLDRQITDVATVVRQAVQELASSHPEQSIILGGCDAPIAAYCDAQRVGQLVSNLLANALTHGATDQPITVNCTIEADQLVLSVANAGEEIPASARSRLFHPFVRGKAGADREGLGLGLYIASEIASAHGGQIGVSSSPQETRFVARMPVEAS</sequence>
<dbReference type="EC" id="2.7.13.3" evidence="2"/>
<evidence type="ECO:0000256" key="5">
    <source>
        <dbReference type="ARBA" id="ARBA00022777"/>
    </source>
</evidence>
<dbReference type="Gene3D" id="3.30.450.40">
    <property type="match status" value="1"/>
</dbReference>
<comment type="caution">
    <text evidence="8">The sequence shown here is derived from an EMBL/GenBank/DDBJ whole genome shotgun (WGS) entry which is preliminary data.</text>
</comment>
<accession>A0ABV2D5K1</accession>